<sequence>MKPFRYLFIPLFAISIVSCKQKPSATAGNNQLADTVNFVDTAIVDMPGDKPVPLAQLIVPGISVGQTAINESLEVVHKKLGKPDGGDAAMGKSISFWYANHDTSSYVTQIYFTRDMGNDETARVKEIRVTSPSFKISSKIHTGLPFNNIKPAYTLSKTATYTYKGSQHKLYDDVKAGVGFEVDDKDVIAAIVVHETGTDITTNYQGLFLN</sequence>
<dbReference type="AlphaFoldDB" id="A0A4V1ZBI7"/>
<evidence type="ECO:0000313" key="1">
    <source>
        <dbReference type="EMBL" id="RYU87889.1"/>
    </source>
</evidence>
<reference evidence="1 2" key="1">
    <citation type="submission" date="2019-02" db="EMBL/GenBank/DDBJ databases">
        <title>Bacterial novel species Mucilaginibacter sp. 17JY9-4 isolated from soil.</title>
        <authorList>
            <person name="Jung H.-Y."/>
        </authorList>
    </citation>
    <scope>NUCLEOTIDE SEQUENCE [LARGE SCALE GENOMIC DNA]</scope>
    <source>
        <strain evidence="1 2">17JY9-4</strain>
    </source>
</reference>
<name>A0A4V1ZBI7_9SPHI</name>
<keyword evidence="2" id="KW-1185">Reference proteome</keyword>
<comment type="caution">
    <text evidence="1">The sequence shown here is derived from an EMBL/GenBank/DDBJ whole genome shotgun (WGS) entry which is preliminary data.</text>
</comment>
<protein>
    <recommendedName>
        <fullName evidence="3">Lipoprotein</fullName>
    </recommendedName>
</protein>
<proteinExistence type="predicted"/>
<dbReference type="EMBL" id="SEWG01000006">
    <property type="protein sequence ID" value="RYU87889.1"/>
    <property type="molecule type" value="Genomic_DNA"/>
</dbReference>
<accession>A0A4V1ZBI7</accession>
<organism evidence="1 2">
    <name type="scientific">Mucilaginibacter terrigena</name>
    <dbReference type="NCBI Taxonomy" id="2492395"/>
    <lineage>
        <taxon>Bacteria</taxon>
        <taxon>Pseudomonadati</taxon>
        <taxon>Bacteroidota</taxon>
        <taxon>Sphingobacteriia</taxon>
        <taxon>Sphingobacteriales</taxon>
        <taxon>Sphingobacteriaceae</taxon>
        <taxon>Mucilaginibacter</taxon>
    </lineage>
</organism>
<gene>
    <name evidence="1" type="ORF">EWM62_15455</name>
</gene>
<dbReference type="OrthoDB" id="1494315at2"/>
<evidence type="ECO:0000313" key="2">
    <source>
        <dbReference type="Proteomes" id="UP000293331"/>
    </source>
</evidence>
<dbReference type="RefSeq" id="WP_129877584.1">
    <property type="nucleotide sequence ID" value="NZ_SEWG01000006.1"/>
</dbReference>
<dbReference type="PROSITE" id="PS51257">
    <property type="entry name" value="PROKAR_LIPOPROTEIN"/>
    <property type="match status" value="1"/>
</dbReference>
<evidence type="ECO:0008006" key="3">
    <source>
        <dbReference type="Google" id="ProtNLM"/>
    </source>
</evidence>
<dbReference type="Proteomes" id="UP000293331">
    <property type="component" value="Unassembled WGS sequence"/>
</dbReference>